<dbReference type="PANTHER" id="PTHR30151">
    <property type="entry name" value="ALKANE SULFONATE ABC TRANSPORTER-RELATED, MEMBRANE SUBUNIT"/>
    <property type="match status" value="1"/>
</dbReference>
<comment type="subcellular location">
    <subcellularLocation>
        <location evidence="1 7">Cell membrane</location>
        <topology evidence="1 7">Multi-pass membrane protein</topology>
    </subcellularLocation>
</comment>
<keyword evidence="2 7" id="KW-0813">Transport</keyword>
<comment type="similarity">
    <text evidence="7">Belongs to the binding-protein-dependent transport system permease family.</text>
</comment>
<evidence type="ECO:0000256" key="7">
    <source>
        <dbReference type="RuleBase" id="RU363032"/>
    </source>
</evidence>
<evidence type="ECO:0000256" key="5">
    <source>
        <dbReference type="ARBA" id="ARBA00022989"/>
    </source>
</evidence>
<accession>A0A952FR46</accession>
<dbReference type="SUPFAM" id="SSF161098">
    <property type="entry name" value="MetI-like"/>
    <property type="match status" value="1"/>
</dbReference>
<keyword evidence="5 7" id="KW-1133">Transmembrane helix</keyword>
<keyword evidence="6 7" id="KW-0472">Membrane</keyword>
<evidence type="ECO:0000259" key="8">
    <source>
        <dbReference type="PROSITE" id="PS50928"/>
    </source>
</evidence>
<dbReference type="CDD" id="cd06261">
    <property type="entry name" value="TM_PBP2"/>
    <property type="match status" value="1"/>
</dbReference>
<dbReference type="AlphaFoldDB" id="A0A952FR46"/>
<dbReference type="GO" id="GO:0055085">
    <property type="term" value="P:transmembrane transport"/>
    <property type="evidence" value="ECO:0007669"/>
    <property type="project" value="InterPro"/>
</dbReference>
<feature type="domain" description="ABC transmembrane type-1" evidence="8">
    <location>
        <begin position="56"/>
        <end position="240"/>
    </location>
</feature>
<evidence type="ECO:0000256" key="3">
    <source>
        <dbReference type="ARBA" id="ARBA00022475"/>
    </source>
</evidence>
<dbReference type="Proteomes" id="UP000700706">
    <property type="component" value="Unassembled WGS sequence"/>
</dbReference>
<evidence type="ECO:0000313" key="9">
    <source>
        <dbReference type="EMBL" id="MBW8727875.1"/>
    </source>
</evidence>
<proteinExistence type="inferred from homology"/>
<name>A0A952FR46_9PROT</name>
<dbReference type="Pfam" id="PF00528">
    <property type="entry name" value="BPD_transp_1"/>
    <property type="match status" value="1"/>
</dbReference>
<dbReference type="Gene3D" id="1.10.3720.10">
    <property type="entry name" value="MetI-like"/>
    <property type="match status" value="1"/>
</dbReference>
<organism evidence="9 10">
    <name type="scientific">Inquilinus limosus</name>
    <dbReference type="NCBI Taxonomy" id="171674"/>
    <lineage>
        <taxon>Bacteria</taxon>
        <taxon>Pseudomonadati</taxon>
        <taxon>Pseudomonadota</taxon>
        <taxon>Alphaproteobacteria</taxon>
        <taxon>Rhodospirillales</taxon>
        <taxon>Rhodospirillaceae</taxon>
        <taxon>Inquilinus</taxon>
    </lineage>
</organism>
<keyword evidence="4 7" id="KW-0812">Transmembrane</keyword>
<feature type="transmembrane region" description="Helical" evidence="7">
    <location>
        <begin position="175"/>
        <end position="198"/>
    </location>
</feature>
<gene>
    <name evidence="9" type="ORF">JF625_22370</name>
</gene>
<dbReference type="InterPro" id="IPR000515">
    <property type="entry name" value="MetI-like"/>
</dbReference>
<evidence type="ECO:0000256" key="6">
    <source>
        <dbReference type="ARBA" id="ARBA00023136"/>
    </source>
</evidence>
<dbReference type="PANTHER" id="PTHR30151:SF20">
    <property type="entry name" value="ABC TRANSPORTER PERMEASE PROTEIN HI_0355-RELATED"/>
    <property type="match status" value="1"/>
</dbReference>
<dbReference type="InterPro" id="IPR035906">
    <property type="entry name" value="MetI-like_sf"/>
</dbReference>
<feature type="transmembrane region" description="Helical" evidence="7">
    <location>
        <begin position="122"/>
        <end position="144"/>
    </location>
</feature>
<feature type="transmembrane region" description="Helical" evidence="7">
    <location>
        <begin position="90"/>
        <end position="116"/>
    </location>
</feature>
<evidence type="ECO:0000313" key="10">
    <source>
        <dbReference type="Proteomes" id="UP000700706"/>
    </source>
</evidence>
<evidence type="ECO:0000256" key="2">
    <source>
        <dbReference type="ARBA" id="ARBA00022448"/>
    </source>
</evidence>
<dbReference type="GO" id="GO:0005886">
    <property type="term" value="C:plasma membrane"/>
    <property type="evidence" value="ECO:0007669"/>
    <property type="project" value="UniProtKB-SubCell"/>
</dbReference>
<feature type="transmembrane region" description="Helical" evidence="7">
    <location>
        <begin position="218"/>
        <end position="239"/>
    </location>
</feature>
<dbReference type="EMBL" id="JAEKLZ010000316">
    <property type="protein sequence ID" value="MBW8727875.1"/>
    <property type="molecule type" value="Genomic_DNA"/>
</dbReference>
<feature type="transmembrane region" description="Helical" evidence="7">
    <location>
        <begin position="63"/>
        <end position="83"/>
    </location>
</feature>
<dbReference type="PROSITE" id="PS50928">
    <property type="entry name" value="ABC_TM1"/>
    <property type="match status" value="1"/>
</dbReference>
<evidence type="ECO:0000256" key="4">
    <source>
        <dbReference type="ARBA" id="ARBA00022692"/>
    </source>
</evidence>
<reference evidence="9" key="1">
    <citation type="submission" date="2020-06" db="EMBL/GenBank/DDBJ databases">
        <title>Stable isotope informed genome-resolved metagenomics uncovers potential trophic interactions in rhizosphere soil.</title>
        <authorList>
            <person name="Starr E.P."/>
            <person name="Shi S."/>
            <person name="Blazewicz S.J."/>
            <person name="Koch B.J."/>
            <person name="Probst A.J."/>
            <person name="Hungate B.A."/>
            <person name="Pett-Ridge J."/>
            <person name="Firestone M.K."/>
            <person name="Banfield J.F."/>
        </authorList>
    </citation>
    <scope>NUCLEOTIDE SEQUENCE</scope>
    <source>
        <strain evidence="9">YM_69_17</strain>
    </source>
</reference>
<evidence type="ECO:0000256" key="1">
    <source>
        <dbReference type="ARBA" id="ARBA00004651"/>
    </source>
</evidence>
<comment type="caution">
    <text evidence="9">The sequence shown here is derived from an EMBL/GenBank/DDBJ whole genome shotgun (WGS) entry which is preliminary data.</text>
</comment>
<keyword evidence="3" id="KW-1003">Cell membrane</keyword>
<sequence length="249" mass="26988">MTRPSDILWPALGALSILLAWQFGLPALGVPGFIVPAPAAVFAKLWTDRALLLANTWPTVLEAVLGFLLGNTVAVLLAILFTYSRPVRAAYFPIVLFLNTIPVLALAPIFILMFGLGLLPKIVIAAVICFFPTLIAMVRGLTLATPNERELMRVLSASGWETFWRLRAPRSLPMLFTALRIAATGSVIGAIVGEWIGSNAGLGALIIQATFNYQADRLFAAVFVAAAMGLVAFGLVVLVERRGFRRWIR</sequence>
<protein>
    <submittedName>
        <fullName evidence="9">ABC transporter permease</fullName>
    </submittedName>
</protein>